<gene>
    <name evidence="2" type="ORF">FUG_LOCUS145139</name>
    <name evidence="1" type="ORF">MDCFG202_LOCUS488386</name>
</gene>
<evidence type="ECO:0000313" key="2">
    <source>
        <dbReference type="EMBL" id="VIO54952.1"/>
    </source>
</evidence>
<dbReference type="EMBL" id="CAJPIJ010000174">
    <property type="protein sequence ID" value="CAG2003571.1"/>
    <property type="molecule type" value="Genomic_DNA"/>
</dbReference>
<name>A0A2H3GLH2_GIBZA</name>
<accession>A0A2H3GLH2</accession>
<dbReference type="EMBL" id="CAAKMV010000111">
    <property type="protein sequence ID" value="VIO54952.1"/>
    <property type="molecule type" value="Genomic_DNA"/>
</dbReference>
<dbReference type="Proteomes" id="UP000746612">
    <property type="component" value="Unassembled WGS sequence"/>
</dbReference>
<protein>
    <submittedName>
        <fullName evidence="1">Uncharacterized protein</fullName>
    </submittedName>
</protein>
<evidence type="ECO:0000313" key="1">
    <source>
        <dbReference type="EMBL" id="CAG2003571.1"/>
    </source>
</evidence>
<reference evidence="2" key="1">
    <citation type="submission" date="2019-04" db="EMBL/GenBank/DDBJ databases">
        <authorList>
            <person name="Melise S."/>
            <person name="Noan J."/>
            <person name="Okalmin O."/>
        </authorList>
    </citation>
    <scope>NUCLEOTIDE SEQUENCE</scope>
    <source>
        <strain evidence="2">FN9</strain>
    </source>
</reference>
<dbReference type="AlphaFoldDB" id="A0A2H3GLH2"/>
<proteinExistence type="predicted"/>
<sequence>MVRFTLTPILAAADADQLIKMGLATAADEHGNRLLHKVHSQPGAKWDGYARKDRPYVENYPQSFATIPDQMFSEATIYYFGFTAEKTAEIWADFVHRCRLISKVISTIPLTFIHTCVSVSLDREIDADNDKDDATLRRVMTLWGVSNTVQDVILDPAQRHLRTNKSCSQMVMDVVDTRYNMLCTTRKKSHSRARFCPWPSSRDTARSTSQLD</sequence>
<reference evidence="1" key="2">
    <citation type="submission" date="2021-03" db="EMBL/GenBank/DDBJ databases">
        <authorList>
            <person name="Alouane T."/>
            <person name="Langin T."/>
            <person name="Bonhomme L."/>
        </authorList>
    </citation>
    <scope>NUCLEOTIDE SEQUENCE</scope>
    <source>
        <strain evidence="1">MDC_Fg202</strain>
    </source>
</reference>
<evidence type="ECO:0000313" key="3">
    <source>
        <dbReference type="Proteomes" id="UP000746612"/>
    </source>
</evidence>
<organism evidence="1 3">
    <name type="scientific">Gibberella zeae</name>
    <name type="common">Wheat head blight fungus</name>
    <name type="synonym">Fusarium graminearum</name>
    <dbReference type="NCBI Taxonomy" id="5518"/>
    <lineage>
        <taxon>Eukaryota</taxon>
        <taxon>Fungi</taxon>
        <taxon>Dikarya</taxon>
        <taxon>Ascomycota</taxon>
        <taxon>Pezizomycotina</taxon>
        <taxon>Sordariomycetes</taxon>
        <taxon>Hypocreomycetidae</taxon>
        <taxon>Hypocreales</taxon>
        <taxon>Nectriaceae</taxon>
        <taxon>Fusarium</taxon>
    </lineage>
</organism>